<evidence type="ECO:0000313" key="14">
    <source>
        <dbReference type="RefSeq" id="XP_010264043.1"/>
    </source>
</evidence>
<dbReference type="InterPro" id="IPR050167">
    <property type="entry name" value="Ser_Thr_protein_kinase"/>
</dbReference>
<keyword evidence="8 10" id="KW-0067">ATP-binding</keyword>
<keyword evidence="2" id="KW-0963">Cytoplasm</keyword>
<dbReference type="SUPFAM" id="SSF54277">
    <property type="entry name" value="CAD &amp; PB1 domains"/>
    <property type="match status" value="1"/>
</dbReference>
<evidence type="ECO:0000256" key="6">
    <source>
        <dbReference type="ARBA" id="ARBA00022741"/>
    </source>
</evidence>
<keyword evidence="6 10" id="KW-0547">Nucleotide-binding</keyword>
<dbReference type="STRING" id="4432.A0A1U8AEQ9"/>
<evidence type="ECO:0000256" key="9">
    <source>
        <dbReference type="ARBA" id="ARBA00023294"/>
    </source>
</evidence>
<dbReference type="OrthoDB" id="4062651at2759"/>
<protein>
    <submittedName>
        <fullName evidence="14 15">Uncharacterized protein LOC104602153 isoform X1</fullName>
    </submittedName>
</protein>
<dbReference type="InterPro" id="IPR017441">
    <property type="entry name" value="Protein_kinase_ATP_BS"/>
</dbReference>
<evidence type="ECO:0000313" key="16">
    <source>
        <dbReference type="RefSeq" id="XP_010264045.1"/>
    </source>
</evidence>
<dbReference type="Gene3D" id="1.10.510.10">
    <property type="entry name" value="Transferase(Phosphotransferase) domain 1"/>
    <property type="match status" value="1"/>
</dbReference>
<feature type="region of interest" description="Disordered" evidence="11">
    <location>
        <begin position="1069"/>
        <end position="1102"/>
    </location>
</feature>
<evidence type="ECO:0000256" key="7">
    <source>
        <dbReference type="ARBA" id="ARBA00022777"/>
    </source>
</evidence>
<dbReference type="Gene3D" id="3.30.200.20">
    <property type="entry name" value="Phosphorylase Kinase, domain 1"/>
    <property type="match status" value="1"/>
</dbReference>
<keyword evidence="5" id="KW-0808">Transferase</keyword>
<dbReference type="GO" id="GO:0005737">
    <property type="term" value="C:cytoplasm"/>
    <property type="evidence" value="ECO:0000318"/>
    <property type="project" value="GO_Central"/>
</dbReference>
<dbReference type="RefSeq" id="XP_010264044.1">
    <property type="nucleotide sequence ID" value="XM_010265742.2"/>
</dbReference>
<dbReference type="InterPro" id="IPR001245">
    <property type="entry name" value="Ser-Thr/Tyr_kinase_cat_dom"/>
</dbReference>
<evidence type="ECO:0000256" key="4">
    <source>
        <dbReference type="ARBA" id="ARBA00022553"/>
    </source>
</evidence>
<dbReference type="InterPro" id="IPR000270">
    <property type="entry name" value="PB1_dom"/>
</dbReference>
<dbReference type="eggNOG" id="KOG0192">
    <property type="taxonomic scope" value="Eukaryota"/>
</dbReference>
<evidence type="ECO:0000256" key="2">
    <source>
        <dbReference type="ARBA" id="ARBA00022490"/>
    </source>
</evidence>
<dbReference type="PANTHER" id="PTHR23257:SF963">
    <property type="entry name" value="AT08303P"/>
    <property type="match status" value="1"/>
</dbReference>
<feature type="domain" description="Protein kinase" evidence="12">
    <location>
        <begin position="1128"/>
        <end position="1393"/>
    </location>
</feature>
<evidence type="ECO:0000313" key="13">
    <source>
        <dbReference type="Proteomes" id="UP000189703"/>
    </source>
</evidence>
<evidence type="ECO:0000256" key="8">
    <source>
        <dbReference type="ARBA" id="ARBA00022840"/>
    </source>
</evidence>
<feature type="region of interest" description="Disordered" evidence="11">
    <location>
        <begin position="625"/>
        <end position="667"/>
    </location>
</feature>
<feature type="compositionally biased region" description="Low complexity" evidence="11">
    <location>
        <begin position="551"/>
        <end position="564"/>
    </location>
</feature>
<dbReference type="GO" id="GO:0005524">
    <property type="term" value="F:ATP binding"/>
    <property type="evidence" value="ECO:0007669"/>
    <property type="project" value="UniProtKB-UniRule"/>
</dbReference>
<dbReference type="InterPro" id="IPR011009">
    <property type="entry name" value="Kinase-like_dom_sf"/>
</dbReference>
<dbReference type="CDD" id="cd13999">
    <property type="entry name" value="STKc_MAP3K-like"/>
    <property type="match status" value="1"/>
</dbReference>
<dbReference type="PRINTS" id="PR00109">
    <property type="entry name" value="TYRKINASE"/>
</dbReference>
<sequence length="1408" mass="157337">MKTDAPGPSGQRIQQESASVVLGDGFHPGKRAHNVSVQTGEEFSLEFLQDRAASRRVPMIPDIDQGHSRRGGFNCNQNNQMRYEDLTGILGFRRMDSECGVDVSHFAMGKDQAAEIDKIENSGNFDKARRYHMEASASVKGLRLYSDEMDRERAAQLPSIRPISISKSSHFYQPNLLGVSDGSKPGKMKFLCSFGGRILPRPSDGKLRYVGGETRIITIRKNLSWEELVKKTSAICNQPHMIKYQLPGEDLDSLISVSSDEDLLNMIEEYYGFEGVEGSQRLRIFLISSSESEGQCSCEAMTSQQSNSEYQYVVAVNGILDRSPLKSSSGQTLVNQLGHSLDTNPSFHRDSPSFHPLEIKDGINSSNLVGVFSHPSAPFFMAHNHDIDSKNYQMQLPEDQFCLSSNENSSPFFTDQSPLDNCCIDTTGYYHPLQGPIQLMNHHHPNKHVMDVDQTQKPRGVHFHNRRPSRDFSLAFVRNVSDMEGHSRERPMLKEKAFHSEKFLSHLEDKINTLSGSNDSIGSHHGLPHARSDSQLQEHGGRSAHGLQEGATSSSPSAVAHSSSWLNSSALHERPEQFQENADFPNPKFPSMLRDTQSIVHQRRLDLSNSSHYPEFSGRIESHLEDDSVGSHHGLPHARSDSQLQEHGGRSPLCLQEGATSSSPFAVTHSSSWLNSSALHERPEQSQENADFLNSKLPSTLRDTQSIAHQRRLDLSNSSHYPEFSGRIESHLEDHDFDGKCQMTKGLNDPNFMLRECYEENPRFPCEMFTLTNEKDSHLPQDAKQYESNINTIPHATDMEHRDKLQNIDQHQGPPASFFISSEPCSDIKGEHHKVYQPDRSTSDFLVNNHIVSKDQHCTMTKVVNDGIEDVKSVLPCTSSIPWSRAAEVADFEKSIHHNAKQHSNDDVSLTDLLSSSSNCPVSYASPELIPVSSQRGMGDQPEMVTTSVLTPIAVADATDQILNSQTTEPQNSWSLFHNPATDGVFRRELSLPDEDPVNYIEYKVEKLGPVGHSYKVSKVEDASLFQSEPLDNLHEKIQLEPVVIVEDVTVNMPPAIQSHSMVVPIVNEGFEDNPSSRATDADSMSPDSEYNDSKSDDRDMDASISDAAMAEIEAGIYGLQIIKNADLEELRELGSGTFGTVYHGKWRGTDVAIKRIKKSCFAGRLSEQEQLTKDFWREAKILSNLHHPNVVAFYGVVPDGAEGTLATVTEFMVNGSLRHVLLKKDKALDRRKRLIIAMDAAFGMEYLHSKNIVHFDLKCENLLVNMRDSQRPVCKVGDFGLSRIKRNTLVSGGVRGTLPWMAPELLNGSSSRVSEKVDVFSFGIAMWEILTGEEPYANMHCGAIIGGIVNNTLRPPIPERCDPEWRKLMEHCWSPDPADRPSFTEITNRLRVMSMALQTKGQNQHNR</sequence>
<gene>
    <name evidence="14 15 16" type="primary">LOC104602153</name>
</gene>
<keyword evidence="4" id="KW-0597">Phosphoprotein</keyword>
<feature type="region of interest" description="Disordered" evidence="11">
    <location>
        <begin position="515"/>
        <end position="566"/>
    </location>
</feature>
<dbReference type="PROSITE" id="PS50011">
    <property type="entry name" value="PROTEIN_KINASE_DOM"/>
    <property type="match status" value="1"/>
</dbReference>
<dbReference type="PROSITE" id="PS00108">
    <property type="entry name" value="PROTEIN_KINASE_ST"/>
    <property type="match status" value="1"/>
</dbReference>
<keyword evidence="13" id="KW-1185">Reference proteome</keyword>
<accession>A0A1U8AEQ9</accession>
<dbReference type="SUPFAM" id="SSF56112">
    <property type="entry name" value="Protein kinase-like (PK-like)"/>
    <property type="match status" value="1"/>
</dbReference>
<evidence type="ECO:0000256" key="1">
    <source>
        <dbReference type="ARBA" id="ARBA00004496"/>
    </source>
</evidence>
<dbReference type="SMART" id="SM00666">
    <property type="entry name" value="PB1"/>
    <property type="match status" value="1"/>
</dbReference>
<evidence type="ECO:0000259" key="12">
    <source>
        <dbReference type="PROSITE" id="PS50011"/>
    </source>
</evidence>
<feature type="compositionally biased region" description="Basic and acidic residues" evidence="11">
    <location>
        <begin position="1092"/>
        <end position="1102"/>
    </location>
</feature>
<dbReference type="RefSeq" id="XP_010264045.1">
    <property type="nucleotide sequence ID" value="XM_010265743.2"/>
</dbReference>
<dbReference type="RefSeq" id="XP_010264043.1">
    <property type="nucleotide sequence ID" value="XM_010265741.2"/>
</dbReference>
<comment type="subcellular location">
    <subcellularLocation>
        <location evidence="1">Cytoplasm</location>
    </subcellularLocation>
</comment>
<dbReference type="FunFam" id="1.10.510.10:FF:000142">
    <property type="entry name" value="Octicosapeptide/phox/Bem1p domain kinase superfamily protein"/>
    <property type="match status" value="1"/>
</dbReference>
<keyword evidence="3" id="KW-0723">Serine/threonine-protein kinase</keyword>
<dbReference type="Gene3D" id="3.10.20.90">
    <property type="entry name" value="Phosphatidylinositol 3-kinase Catalytic Subunit, Chain A, domain 1"/>
    <property type="match status" value="1"/>
</dbReference>
<name>A0A1U8AEQ9_NELNU</name>
<dbReference type="SMART" id="SM00220">
    <property type="entry name" value="S_TKc"/>
    <property type="match status" value="1"/>
</dbReference>
<dbReference type="GO" id="GO:0004674">
    <property type="term" value="F:protein serine/threonine kinase activity"/>
    <property type="evidence" value="ECO:0007669"/>
    <property type="project" value="UniProtKB-KW"/>
</dbReference>
<dbReference type="OMA" id="FANEDHD"/>
<organism evidence="13 14">
    <name type="scientific">Nelumbo nucifera</name>
    <name type="common">Sacred lotus</name>
    <dbReference type="NCBI Taxonomy" id="4432"/>
    <lineage>
        <taxon>Eukaryota</taxon>
        <taxon>Viridiplantae</taxon>
        <taxon>Streptophyta</taxon>
        <taxon>Embryophyta</taxon>
        <taxon>Tracheophyta</taxon>
        <taxon>Spermatophyta</taxon>
        <taxon>Magnoliopsida</taxon>
        <taxon>Proteales</taxon>
        <taxon>Nelumbonaceae</taxon>
        <taxon>Nelumbo</taxon>
    </lineage>
</organism>
<dbReference type="InterPro" id="IPR000719">
    <property type="entry name" value="Prot_kinase_dom"/>
</dbReference>
<proteinExistence type="predicted"/>
<keyword evidence="7" id="KW-0418">Kinase</keyword>
<feature type="binding site" evidence="10">
    <location>
        <position position="1159"/>
    </location>
    <ligand>
        <name>ATP</name>
        <dbReference type="ChEBI" id="CHEBI:30616"/>
    </ligand>
</feature>
<reference evidence="14 15" key="1">
    <citation type="submission" date="2025-04" db="UniProtKB">
        <authorList>
            <consortium name="RefSeq"/>
        </authorList>
    </citation>
    <scope>IDENTIFICATION</scope>
</reference>
<evidence type="ECO:0000256" key="3">
    <source>
        <dbReference type="ARBA" id="ARBA00022527"/>
    </source>
</evidence>
<dbReference type="Pfam" id="PF00564">
    <property type="entry name" value="PB1"/>
    <property type="match status" value="1"/>
</dbReference>
<feature type="compositionally biased region" description="Polar residues" evidence="11">
    <location>
        <begin position="658"/>
        <end position="667"/>
    </location>
</feature>
<dbReference type="InterPro" id="IPR008271">
    <property type="entry name" value="Ser/Thr_kinase_AS"/>
</dbReference>
<dbReference type="CDD" id="cd06410">
    <property type="entry name" value="PB1_UP2"/>
    <property type="match status" value="1"/>
</dbReference>
<evidence type="ECO:0000256" key="11">
    <source>
        <dbReference type="SAM" id="MobiDB-lite"/>
    </source>
</evidence>
<dbReference type="FunFam" id="3.30.200.20:FF:000081">
    <property type="entry name" value="Octicosapeptide/phox/Bem1p domain kinase superfamily protein"/>
    <property type="match status" value="1"/>
</dbReference>
<dbReference type="GO" id="GO:0010928">
    <property type="term" value="P:regulation of auxin mediated signaling pathway"/>
    <property type="evidence" value="ECO:0007669"/>
    <property type="project" value="UniProtKB-ARBA"/>
</dbReference>
<evidence type="ECO:0000256" key="10">
    <source>
        <dbReference type="PROSITE-ProRule" id="PRU10141"/>
    </source>
</evidence>
<keyword evidence="9" id="KW-0927">Auxin signaling pathway</keyword>
<dbReference type="Proteomes" id="UP000189703">
    <property type="component" value="Unplaced"/>
</dbReference>
<dbReference type="KEGG" id="nnu:104602153"/>
<evidence type="ECO:0000313" key="15">
    <source>
        <dbReference type="RefSeq" id="XP_010264044.1"/>
    </source>
</evidence>
<dbReference type="Pfam" id="PF07714">
    <property type="entry name" value="PK_Tyr_Ser-Thr"/>
    <property type="match status" value="1"/>
</dbReference>
<dbReference type="GO" id="GO:0004672">
    <property type="term" value="F:protein kinase activity"/>
    <property type="evidence" value="ECO:0000318"/>
    <property type="project" value="GO_Central"/>
</dbReference>
<dbReference type="PROSITE" id="PS00107">
    <property type="entry name" value="PROTEIN_KINASE_ATP"/>
    <property type="match status" value="1"/>
</dbReference>
<dbReference type="PANTHER" id="PTHR23257">
    <property type="entry name" value="SERINE-THREONINE PROTEIN KINASE"/>
    <property type="match status" value="1"/>
</dbReference>
<dbReference type="GO" id="GO:0009734">
    <property type="term" value="P:auxin-activated signaling pathway"/>
    <property type="evidence" value="ECO:0007669"/>
    <property type="project" value="UniProtKB-KW"/>
</dbReference>
<dbReference type="GeneID" id="104602153"/>
<evidence type="ECO:0000256" key="5">
    <source>
        <dbReference type="ARBA" id="ARBA00022679"/>
    </source>
</evidence>
<dbReference type="GO" id="GO:0007165">
    <property type="term" value="P:signal transduction"/>
    <property type="evidence" value="ECO:0000318"/>
    <property type="project" value="GO_Central"/>
</dbReference>
<dbReference type="FunFam" id="3.10.20.90:FF:000058">
    <property type="entry name" value="Octicosapeptide/phox/Bem1p domain kinase superfamily protein"/>
    <property type="match status" value="1"/>
</dbReference>